<sequence length="238" mass="27343">MDDREDHPEYAASFIPSSTTFEHNSAYQAAIFNACEENKQRFAIGADLDAAVKAVIAEIPEVAWVKWRDAQIAETVHSMTKTQKAFRLIVVRRPQPGDLFDENAPRYRYTAVASNRMESAADILAWYAQRGETSENRIKELKLGFGMERMPCGQFSANAVFFRLGVLAYNLCQGFKRWALQKEWRRYQVQTLRWRLYQIAGKVVRHAGRVYLKVRAHVVELFESVRAQCWQLASGGET</sequence>
<dbReference type="Pfam" id="PF13701">
    <property type="entry name" value="DDE_Tnp_1_4"/>
    <property type="match status" value="1"/>
</dbReference>
<gene>
    <name evidence="2" type="ORF">MECH1_V1_P0099</name>
</gene>
<proteinExistence type="predicted"/>
<evidence type="ECO:0000259" key="1">
    <source>
        <dbReference type="Pfam" id="PF13701"/>
    </source>
</evidence>
<dbReference type="InterPro" id="IPR025668">
    <property type="entry name" value="Tnp_DDE_dom"/>
</dbReference>
<keyword evidence="2" id="KW-0614">Plasmid</keyword>
<reference evidence="2 3" key="1">
    <citation type="submission" date="2024-04" db="EMBL/GenBank/DDBJ databases">
        <authorList>
            <person name="Cremers G."/>
        </authorList>
    </citation>
    <scope>NUCLEOTIDE SEQUENCE [LARGE SCALE GENOMIC DNA]</scope>
    <source>
        <strain evidence="2">MeCH1-AG</strain>
        <plasmid evidence="2 3">2</plasmid>
    </source>
</reference>
<dbReference type="EMBL" id="OZ026885">
    <property type="protein sequence ID" value="CAL1242031.1"/>
    <property type="molecule type" value="Genomic_DNA"/>
</dbReference>
<organism evidence="2 3">
    <name type="scientific">Candidatus Methylocalor cossyra</name>
    <dbReference type="NCBI Taxonomy" id="3108543"/>
    <lineage>
        <taxon>Bacteria</taxon>
        <taxon>Pseudomonadati</taxon>
        <taxon>Pseudomonadota</taxon>
        <taxon>Gammaproteobacteria</taxon>
        <taxon>Methylococcales</taxon>
        <taxon>Methylococcaceae</taxon>
        <taxon>Candidatus Methylocalor</taxon>
    </lineage>
</organism>
<protein>
    <recommendedName>
        <fullName evidence="1">Transposase DDE domain-containing protein</fullName>
    </recommendedName>
</protein>
<dbReference type="RefSeq" id="WP_348759959.1">
    <property type="nucleotide sequence ID" value="NZ_OZ026885.1"/>
</dbReference>
<dbReference type="Proteomes" id="UP001497493">
    <property type="component" value="Plasmid 2"/>
</dbReference>
<evidence type="ECO:0000313" key="2">
    <source>
        <dbReference type="EMBL" id="CAL1242031.1"/>
    </source>
</evidence>
<keyword evidence="3" id="KW-1185">Reference proteome</keyword>
<feature type="domain" description="Transposase DDE" evidence="1">
    <location>
        <begin position="27"/>
        <end position="219"/>
    </location>
</feature>
<accession>A0ABP1CCX9</accession>
<evidence type="ECO:0000313" key="3">
    <source>
        <dbReference type="Proteomes" id="UP001497493"/>
    </source>
</evidence>
<name>A0ABP1CCX9_9GAMM</name>
<geneLocation type="plasmid" evidence="2 3">
    <name>2</name>
</geneLocation>